<keyword evidence="1" id="KW-0051">Antiviral defense</keyword>
<reference evidence="4" key="1">
    <citation type="submission" date="2024-03" db="EMBL/GenBank/DDBJ databases">
        <title>Complete genome sequence of Sulfurisphaera javensis strain KD-1.</title>
        <authorList>
            <person name="Sakai H."/>
            <person name="Nur N."/>
            <person name="Suwanto A."/>
            <person name="Kurosawa N."/>
        </authorList>
    </citation>
    <scope>NUCLEOTIDE SEQUENCE</scope>
    <source>
        <strain evidence="4">KD-1</strain>
    </source>
</reference>
<dbReference type="InterPro" id="IPR005537">
    <property type="entry name" value="RAMP_III_fam"/>
</dbReference>
<evidence type="ECO:0000313" key="4">
    <source>
        <dbReference type="EMBL" id="BFH74712.1"/>
    </source>
</evidence>
<feature type="domain" description="CRISPR type III-associated protein" evidence="3">
    <location>
        <begin position="8"/>
        <end position="313"/>
    </location>
</feature>
<dbReference type="GO" id="GO:0051607">
    <property type="term" value="P:defense response to virus"/>
    <property type="evidence" value="ECO:0007669"/>
    <property type="project" value="UniProtKB-KW"/>
</dbReference>
<dbReference type="AlphaFoldDB" id="A0AAT9GV01"/>
<dbReference type="PANTHER" id="PTHR35579:SF6">
    <property type="entry name" value="DUF324 DOMAIN-CONTAINING PROTEIN"/>
    <property type="match status" value="1"/>
</dbReference>
<dbReference type="Pfam" id="PF03787">
    <property type="entry name" value="RAMPs"/>
    <property type="match status" value="1"/>
</dbReference>
<dbReference type="GeneID" id="92355610"/>
<evidence type="ECO:0000256" key="2">
    <source>
        <dbReference type="SAM" id="Coils"/>
    </source>
</evidence>
<evidence type="ECO:0000256" key="1">
    <source>
        <dbReference type="ARBA" id="ARBA00023118"/>
    </source>
</evidence>
<sequence length="415" mass="47386">MKVIPVVLETLSITRIGSSGVYFDYSSADIVTYKIPFQANDIYYIPAIPATSFKGLLRSTYERYLRRSGNIAGEEFKKKLEDRINKLEDKYKKFLHDNENSLAYKLCDEISKFYYAGMLSGEKPSSLNIDFSNSENCKKIVKENKIEEVLKKLLLIYFDVTGYNPEKACYSTSDFDRCENISIIEDQTTKCNKTIWMRITGRNPICEVCKVFGTSGIRGYVKFTDLIAIDPFPVLLERLTHVAINRVTGTAEEHKLFTEEVIPAGVKFLGFLLVLDDSKLEKVKEALYILRKKAERGEVWIGGRGTSGYGNFKLYIYDDIVSINFLGHRMNVRLKISEPNPPTLKIPLLEKLFPPLLLSSLEVVEEGKFRLQLLDENNAVLGEYDTLNEAEKAKEELEKQGKKVRIVPRGVMELL</sequence>
<evidence type="ECO:0000259" key="3">
    <source>
        <dbReference type="Pfam" id="PF03787"/>
    </source>
</evidence>
<dbReference type="RefSeq" id="WP_369610195.1">
    <property type="nucleotide sequence ID" value="NZ_AP031322.1"/>
</dbReference>
<organism evidence="4">
    <name type="scientific">Sulfurisphaera javensis</name>
    <dbReference type="NCBI Taxonomy" id="2049879"/>
    <lineage>
        <taxon>Archaea</taxon>
        <taxon>Thermoproteota</taxon>
        <taxon>Thermoprotei</taxon>
        <taxon>Sulfolobales</taxon>
        <taxon>Sulfolobaceae</taxon>
        <taxon>Sulfurisphaera</taxon>
    </lineage>
</organism>
<protein>
    <submittedName>
        <fullName evidence="4">RAMP superfamily CRISPR-associated protein</fullName>
    </submittedName>
</protein>
<gene>
    <name evidence="4" type="ORF">SJAV_26560</name>
</gene>
<name>A0AAT9GV01_9CREN</name>
<accession>A0AAT9GV01</accession>
<proteinExistence type="predicted"/>
<dbReference type="PANTHER" id="PTHR35579">
    <property type="entry name" value="CRISPR SYSTEM CMS ENDORIBONUCLEASE CSM3"/>
    <property type="match status" value="1"/>
</dbReference>
<keyword evidence="2" id="KW-0175">Coiled coil</keyword>
<feature type="coiled-coil region" evidence="2">
    <location>
        <begin position="380"/>
        <end position="407"/>
    </location>
</feature>
<dbReference type="KEGG" id="sjv:SJAV_26560"/>
<dbReference type="InterPro" id="IPR052216">
    <property type="entry name" value="CRISPR_Csm3_endoribonuclease"/>
</dbReference>
<dbReference type="EMBL" id="AP031322">
    <property type="protein sequence ID" value="BFH74712.1"/>
    <property type="molecule type" value="Genomic_DNA"/>
</dbReference>